<dbReference type="AlphaFoldDB" id="A0A1J6I9H4"/>
<evidence type="ECO:0000259" key="1">
    <source>
        <dbReference type="Pfam" id="PF08887"/>
    </source>
</evidence>
<sequence>MKDYQVRLASIVEDFGAPQGADGPIDVERYRGKVPDAMIEFWQQNGTGIILNGYFQFCDPDKYASIMKFVFDGDPDIEAEKTHVLGFGAFGTIFAWNEVYQNVDIDLVGGKVSCQALIDGETYNPNIAVTSSLMLLDGSTFDEYDSNAKKLFKPARSKLGKLGVGQIYGFRPIVALGGNRTLDSLTIYDALPHMAIMAQAHRLELMDNDPFPPQPVRVIGG</sequence>
<dbReference type="OrthoDB" id="7985367at2"/>
<dbReference type="Proteomes" id="UP000182985">
    <property type="component" value="Unassembled WGS sequence"/>
</dbReference>
<evidence type="ECO:0000313" key="4">
    <source>
        <dbReference type="Proteomes" id="UP000182985"/>
    </source>
</evidence>
<evidence type="ECO:0000259" key="2">
    <source>
        <dbReference type="Pfam" id="PF08906"/>
    </source>
</evidence>
<proteinExistence type="predicted"/>
<dbReference type="Pfam" id="PF08906">
    <property type="entry name" value="T6SS_Tdi1_C"/>
    <property type="match status" value="1"/>
</dbReference>
<protein>
    <recommendedName>
        <fullName evidence="5">DUF1851 domain-containing protein</fullName>
    </recommendedName>
</protein>
<dbReference type="RefSeq" id="WP_071633306.1">
    <property type="nucleotide sequence ID" value="NZ_JBCAUP010000012.1"/>
</dbReference>
<dbReference type="InterPro" id="IPR014983">
    <property type="entry name" value="GAD-rel"/>
</dbReference>
<accession>A0A1J6I9H4</accession>
<evidence type="ECO:0000313" key="3">
    <source>
        <dbReference type="EMBL" id="OIS91648.1"/>
    </source>
</evidence>
<feature type="domain" description="T6SS immunity protein Tdi1 C-terminal" evidence="2">
    <location>
        <begin position="148"/>
        <end position="199"/>
    </location>
</feature>
<reference evidence="3 4" key="1">
    <citation type="submission" date="2016-10" db="EMBL/GenBank/DDBJ databases">
        <title>The Draft Genome Sequence of the Potato Rhizosphere Bacteria Ochrobactrum sp. IPA7.2.</title>
        <authorList>
            <person name="Gogoleva N.E."/>
            <person name="Khlopko Y.A."/>
            <person name="Burygin G.L."/>
            <person name="Plotnikov A.O."/>
        </authorList>
    </citation>
    <scope>NUCLEOTIDE SEQUENCE [LARGE SCALE GENOMIC DNA]</scope>
    <source>
        <strain evidence="3 4">IPA7.2</strain>
    </source>
</reference>
<dbReference type="InterPro" id="IPR015002">
    <property type="entry name" value="T6SS_Tdi1_C"/>
</dbReference>
<feature type="domain" description="GAD-related" evidence="1">
    <location>
        <begin position="9"/>
        <end position="105"/>
    </location>
</feature>
<evidence type="ECO:0008006" key="5">
    <source>
        <dbReference type="Google" id="ProtNLM"/>
    </source>
</evidence>
<organism evidence="3 4">
    <name type="scientific">Brucella cytisi</name>
    <dbReference type="NCBI Taxonomy" id="407152"/>
    <lineage>
        <taxon>Bacteria</taxon>
        <taxon>Pseudomonadati</taxon>
        <taxon>Pseudomonadota</taxon>
        <taxon>Alphaproteobacteria</taxon>
        <taxon>Hyphomicrobiales</taxon>
        <taxon>Brucellaceae</taxon>
        <taxon>Brucella/Ochrobactrum group</taxon>
        <taxon>Brucella</taxon>
    </lineage>
</organism>
<gene>
    <name evidence="3" type="ORF">BLA27_20335</name>
</gene>
<dbReference type="EMBL" id="MOEC01000025">
    <property type="protein sequence ID" value="OIS91648.1"/>
    <property type="molecule type" value="Genomic_DNA"/>
</dbReference>
<dbReference type="Pfam" id="PF08887">
    <property type="entry name" value="GAD-like"/>
    <property type="match status" value="1"/>
</dbReference>
<name>A0A1J6I9H4_9HYPH</name>
<comment type="caution">
    <text evidence="3">The sequence shown here is derived from an EMBL/GenBank/DDBJ whole genome shotgun (WGS) entry which is preliminary data.</text>
</comment>
<keyword evidence="4" id="KW-1185">Reference proteome</keyword>